<keyword evidence="1" id="KW-0805">Transcription regulation</keyword>
<dbReference type="EMBL" id="BONZ01000027">
    <property type="protein sequence ID" value="GIH14763.1"/>
    <property type="molecule type" value="Genomic_DNA"/>
</dbReference>
<dbReference type="InterPro" id="IPR028082">
    <property type="entry name" value="Peripla_BP_I"/>
</dbReference>
<dbReference type="InterPro" id="IPR010982">
    <property type="entry name" value="Lambda_DNA-bd_dom_sf"/>
</dbReference>
<gene>
    <name evidence="6" type="ORF">Raf01_29350</name>
</gene>
<dbReference type="RefSeq" id="WP_275412985.1">
    <property type="nucleotide sequence ID" value="NZ_BONZ01000027.1"/>
</dbReference>
<evidence type="ECO:0000313" key="7">
    <source>
        <dbReference type="Proteomes" id="UP000642748"/>
    </source>
</evidence>
<dbReference type="InterPro" id="IPR000843">
    <property type="entry name" value="HTH_LacI"/>
</dbReference>
<dbReference type="AlphaFoldDB" id="A0A8J3QPQ0"/>
<dbReference type="GO" id="GO:0000976">
    <property type="term" value="F:transcription cis-regulatory region binding"/>
    <property type="evidence" value="ECO:0007669"/>
    <property type="project" value="TreeGrafter"/>
</dbReference>
<sequence>MSADTGRERPVVGGHTARPPVIHDVARLAGVSHQTVSRVLNDHPNVRRTTRDRVLSAMRQLNYRPNALARGLASRRSRTIGVVSFDTRLFGPASTLLAIEQAARAAGYAVSLSSGANLDAGSVRRGVQALADQSVDGVIVIAPQEDSARGASEMHGGLPIVAVEAGYGGDVPVVSVDQFAGARLATDHLLELGHRTVWHVAGPADWLEAQERVEGWRASLAEAGLAAPPPIRGDWSPASGYRAGIELAGKSGVTAVFVANDEMALGLLHALNERGVRVPQDVSVVGFDNLPESEFFIPALTTVRQDFDELGRRGLQLLVDLMDKSPVDDRSRSRVAPSLVVRRSTARAGGGDRMPRFSAG</sequence>
<dbReference type="SUPFAM" id="SSF53822">
    <property type="entry name" value="Periplasmic binding protein-like I"/>
    <property type="match status" value="1"/>
</dbReference>
<feature type="region of interest" description="Disordered" evidence="4">
    <location>
        <begin position="327"/>
        <end position="360"/>
    </location>
</feature>
<keyword evidence="7" id="KW-1185">Reference proteome</keyword>
<dbReference type="CDD" id="cd01392">
    <property type="entry name" value="HTH_LacI"/>
    <property type="match status" value="1"/>
</dbReference>
<evidence type="ECO:0000256" key="1">
    <source>
        <dbReference type="ARBA" id="ARBA00023015"/>
    </source>
</evidence>
<reference evidence="6" key="1">
    <citation type="submission" date="2021-01" db="EMBL/GenBank/DDBJ databases">
        <title>Whole genome shotgun sequence of Rugosimonospora africana NBRC 104875.</title>
        <authorList>
            <person name="Komaki H."/>
            <person name="Tamura T."/>
        </authorList>
    </citation>
    <scope>NUCLEOTIDE SEQUENCE</scope>
    <source>
        <strain evidence="6">NBRC 104875</strain>
    </source>
</reference>
<dbReference type="Pfam" id="PF13377">
    <property type="entry name" value="Peripla_BP_3"/>
    <property type="match status" value="1"/>
</dbReference>
<keyword evidence="2" id="KW-0238">DNA-binding</keyword>
<dbReference type="PROSITE" id="PS50932">
    <property type="entry name" value="HTH_LACI_2"/>
    <property type="match status" value="1"/>
</dbReference>
<dbReference type="Gene3D" id="1.10.260.40">
    <property type="entry name" value="lambda repressor-like DNA-binding domains"/>
    <property type="match status" value="1"/>
</dbReference>
<dbReference type="GO" id="GO:0003700">
    <property type="term" value="F:DNA-binding transcription factor activity"/>
    <property type="evidence" value="ECO:0007669"/>
    <property type="project" value="TreeGrafter"/>
</dbReference>
<evidence type="ECO:0000256" key="4">
    <source>
        <dbReference type="SAM" id="MobiDB-lite"/>
    </source>
</evidence>
<dbReference type="Proteomes" id="UP000642748">
    <property type="component" value="Unassembled WGS sequence"/>
</dbReference>
<dbReference type="SMART" id="SM00354">
    <property type="entry name" value="HTH_LACI"/>
    <property type="match status" value="1"/>
</dbReference>
<dbReference type="InterPro" id="IPR046335">
    <property type="entry name" value="LacI/GalR-like_sensor"/>
</dbReference>
<dbReference type="Pfam" id="PF00356">
    <property type="entry name" value="LacI"/>
    <property type="match status" value="1"/>
</dbReference>
<organism evidence="6 7">
    <name type="scientific">Rugosimonospora africana</name>
    <dbReference type="NCBI Taxonomy" id="556532"/>
    <lineage>
        <taxon>Bacteria</taxon>
        <taxon>Bacillati</taxon>
        <taxon>Actinomycetota</taxon>
        <taxon>Actinomycetes</taxon>
        <taxon>Micromonosporales</taxon>
        <taxon>Micromonosporaceae</taxon>
        <taxon>Rugosimonospora</taxon>
    </lineage>
</organism>
<dbReference type="CDD" id="cd01574">
    <property type="entry name" value="PBP1_LacI"/>
    <property type="match status" value="1"/>
</dbReference>
<evidence type="ECO:0000259" key="5">
    <source>
        <dbReference type="PROSITE" id="PS50932"/>
    </source>
</evidence>
<comment type="caution">
    <text evidence="6">The sequence shown here is derived from an EMBL/GenBank/DDBJ whole genome shotgun (WGS) entry which is preliminary data.</text>
</comment>
<protein>
    <submittedName>
        <fullName evidence="6">LacI family transcriptional regulator</fullName>
    </submittedName>
</protein>
<dbReference type="PANTHER" id="PTHR30146">
    <property type="entry name" value="LACI-RELATED TRANSCRIPTIONAL REPRESSOR"/>
    <property type="match status" value="1"/>
</dbReference>
<dbReference type="PROSITE" id="PS00356">
    <property type="entry name" value="HTH_LACI_1"/>
    <property type="match status" value="1"/>
</dbReference>
<evidence type="ECO:0000313" key="6">
    <source>
        <dbReference type="EMBL" id="GIH14763.1"/>
    </source>
</evidence>
<name>A0A8J3QPQ0_9ACTN</name>
<feature type="domain" description="HTH lacI-type" evidence="5">
    <location>
        <begin position="20"/>
        <end position="74"/>
    </location>
</feature>
<evidence type="ECO:0000256" key="2">
    <source>
        <dbReference type="ARBA" id="ARBA00023125"/>
    </source>
</evidence>
<proteinExistence type="predicted"/>
<evidence type="ECO:0000256" key="3">
    <source>
        <dbReference type="ARBA" id="ARBA00023163"/>
    </source>
</evidence>
<dbReference type="PANTHER" id="PTHR30146:SF109">
    <property type="entry name" value="HTH-TYPE TRANSCRIPTIONAL REGULATOR GALS"/>
    <property type="match status" value="1"/>
</dbReference>
<dbReference type="SUPFAM" id="SSF47413">
    <property type="entry name" value="lambda repressor-like DNA-binding domains"/>
    <property type="match status" value="1"/>
</dbReference>
<dbReference type="PRINTS" id="PR00036">
    <property type="entry name" value="HTHLACI"/>
</dbReference>
<dbReference type="Gene3D" id="3.40.50.2300">
    <property type="match status" value="2"/>
</dbReference>
<accession>A0A8J3QPQ0</accession>
<keyword evidence="3" id="KW-0804">Transcription</keyword>